<keyword evidence="7 19" id="KW-1003">Cell membrane</keyword>
<evidence type="ECO:0000256" key="15">
    <source>
        <dbReference type="ARBA" id="ARBA00032605"/>
    </source>
</evidence>
<sequence>MKNVLTSAYWQGFKRSLATYTRIPLRVDWRDDIEHLPAVSFLPWVGIVIAILSTWPLWFDWSTSLQALFMLLTAVLLTGGFHEDGLMDSCDGLVGGWDKEQRLTIMKDSRLGSYAALTIWFSLTLKWLLLSELLNTASNSFLGLIYLITSWCAVHVLARVFPLVLMHCLDYVTLGESKAKSMIARFGMKEWVVALVPCAILAILSLSLLEIALVAVLAALFLLAIRQYLQHKIQGFNGDTLGASEQLGEIFMIAALLVCAS</sequence>
<comment type="similarity">
    <text evidence="4 19">Belongs to the CobS family.</text>
</comment>
<dbReference type="Pfam" id="PF02654">
    <property type="entry name" value="CobS"/>
    <property type="match status" value="1"/>
</dbReference>
<evidence type="ECO:0000256" key="5">
    <source>
        <dbReference type="ARBA" id="ARBA00013200"/>
    </source>
</evidence>
<dbReference type="InterPro" id="IPR003805">
    <property type="entry name" value="CobS"/>
</dbReference>
<dbReference type="PANTHER" id="PTHR34148">
    <property type="entry name" value="ADENOSYLCOBINAMIDE-GDP RIBAZOLETRANSFERASE"/>
    <property type="match status" value="1"/>
</dbReference>
<evidence type="ECO:0000256" key="11">
    <source>
        <dbReference type="ARBA" id="ARBA00022842"/>
    </source>
</evidence>
<organism evidence="20 21">
    <name type="scientific">Marinomonas aquiplantarum</name>
    <dbReference type="NCBI Taxonomy" id="491951"/>
    <lineage>
        <taxon>Bacteria</taxon>
        <taxon>Pseudomonadati</taxon>
        <taxon>Pseudomonadota</taxon>
        <taxon>Gammaproteobacteria</taxon>
        <taxon>Oceanospirillales</taxon>
        <taxon>Oceanospirillaceae</taxon>
        <taxon>Marinomonas</taxon>
    </lineage>
</organism>
<evidence type="ECO:0000256" key="8">
    <source>
        <dbReference type="ARBA" id="ARBA00022573"/>
    </source>
</evidence>
<feature type="transmembrane region" description="Helical" evidence="19">
    <location>
        <begin position="36"/>
        <end position="58"/>
    </location>
</feature>
<comment type="cofactor">
    <cofactor evidence="1 19">
        <name>Mg(2+)</name>
        <dbReference type="ChEBI" id="CHEBI:18420"/>
    </cofactor>
</comment>
<keyword evidence="8 19" id="KW-0169">Cobalamin biosynthesis</keyword>
<dbReference type="RefSeq" id="WP_113874066.1">
    <property type="nucleotide sequence ID" value="NZ_QNRF01000003.1"/>
</dbReference>
<comment type="catalytic activity">
    <reaction evidence="18 19">
        <text>alpha-ribazole 5'-phosphate + adenosylcob(III)inamide-GDP = adenosylcob(III)alamin 5'-phosphate + GMP + H(+)</text>
        <dbReference type="Rhea" id="RHEA:23560"/>
        <dbReference type="ChEBI" id="CHEBI:15378"/>
        <dbReference type="ChEBI" id="CHEBI:57918"/>
        <dbReference type="ChEBI" id="CHEBI:58115"/>
        <dbReference type="ChEBI" id="CHEBI:60487"/>
        <dbReference type="ChEBI" id="CHEBI:60493"/>
        <dbReference type="EC" id="2.7.8.26"/>
    </reaction>
</comment>
<dbReference type="GO" id="GO:0009236">
    <property type="term" value="P:cobalamin biosynthetic process"/>
    <property type="evidence" value="ECO:0007669"/>
    <property type="project" value="UniProtKB-UniRule"/>
</dbReference>
<evidence type="ECO:0000256" key="10">
    <source>
        <dbReference type="ARBA" id="ARBA00022692"/>
    </source>
</evidence>
<evidence type="ECO:0000256" key="12">
    <source>
        <dbReference type="ARBA" id="ARBA00022989"/>
    </source>
</evidence>
<evidence type="ECO:0000256" key="19">
    <source>
        <dbReference type="HAMAP-Rule" id="MF_00719"/>
    </source>
</evidence>
<evidence type="ECO:0000256" key="6">
    <source>
        <dbReference type="ARBA" id="ARBA00015850"/>
    </source>
</evidence>
<protein>
    <recommendedName>
        <fullName evidence="6 19">Adenosylcobinamide-GDP ribazoletransferase</fullName>
        <ecNumber evidence="5 19">2.7.8.26</ecNumber>
    </recommendedName>
    <alternativeName>
        <fullName evidence="16 19">Cobalamin synthase</fullName>
    </alternativeName>
    <alternativeName>
        <fullName evidence="15 19">Cobalamin-5'-phosphate synthase</fullName>
    </alternativeName>
</protein>
<gene>
    <name evidence="19" type="primary">cobS</name>
    <name evidence="20" type="ORF">DFP76_103378</name>
</gene>
<dbReference type="OrthoDB" id="9794626at2"/>
<keyword evidence="12 19" id="KW-1133">Transmembrane helix</keyword>
<comment type="pathway">
    <text evidence="3 19">Cofactor biosynthesis; adenosylcobalamin biosynthesis; adenosylcobalamin from cob(II)yrinate a,c-diamide: step 7/7.</text>
</comment>
<dbReference type="AlphaFoldDB" id="A0A366D3T1"/>
<dbReference type="GO" id="GO:0051073">
    <property type="term" value="F:adenosylcobinamide-GDP ribazoletransferase activity"/>
    <property type="evidence" value="ECO:0007669"/>
    <property type="project" value="UniProtKB-UniRule"/>
</dbReference>
<evidence type="ECO:0000313" key="21">
    <source>
        <dbReference type="Proteomes" id="UP000252086"/>
    </source>
</evidence>
<dbReference type="EMBL" id="QNRF01000003">
    <property type="protein sequence ID" value="RBO84104.1"/>
    <property type="molecule type" value="Genomic_DNA"/>
</dbReference>
<evidence type="ECO:0000256" key="2">
    <source>
        <dbReference type="ARBA" id="ARBA00004651"/>
    </source>
</evidence>
<evidence type="ECO:0000256" key="13">
    <source>
        <dbReference type="ARBA" id="ARBA00023136"/>
    </source>
</evidence>
<dbReference type="Proteomes" id="UP000252086">
    <property type="component" value="Unassembled WGS sequence"/>
</dbReference>
<dbReference type="GO" id="GO:0008818">
    <property type="term" value="F:cobalamin 5'-phosphate synthase activity"/>
    <property type="evidence" value="ECO:0007669"/>
    <property type="project" value="UniProtKB-UniRule"/>
</dbReference>
<keyword evidence="11 19" id="KW-0460">Magnesium</keyword>
<evidence type="ECO:0000256" key="7">
    <source>
        <dbReference type="ARBA" id="ARBA00022475"/>
    </source>
</evidence>
<name>A0A366D3T1_9GAMM</name>
<dbReference type="UniPathway" id="UPA00148">
    <property type="reaction ID" value="UER00238"/>
</dbReference>
<proteinExistence type="inferred from homology"/>
<dbReference type="NCBIfam" id="TIGR00317">
    <property type="entry name" value="cobS"/>
    <property type="match status" value="1"/>
</dbReference>
<keyword evidence="9 19" id="KW-0808">Transferase</keyword>
<feature type="transmembrane region" description="Helical" evidence="19">
    <location>
        <begin position="211"/>
        <end position="229"/>
    </location>
</feature>
<evidence type="ECO:0000256" key="18">
    <source>
        <dbReference type="ARBA" id="ARBA00049504"/>
    </source>
</evidence>
<evidence type="ECO:0000256" key="16">
    <source>
        <dbReference type="ARBA" id="ARBA00032853"/>
    </source>
</evidence>
<feature type="transmembrane region" description="Helical" evidence="19">
    <location>
        <begin position="141"/>
        <end position="165"/>
    </location>
</feature>
<dbReference type="PANTHER" id="PTHR34148:SF1">
    <property type="entry name" value="ADENOSYLCOBINAMIDE-GDP RIBAZOLETRANSFERASE"/>
    <property type="match status" value="1"/>
</dbReference>
<feature type="transmembrane region" description="Helical" evidence="19">
    <location>
        <begin position="111"/>
        <end position="129"/>
    </location>
</feature>
<accession>A0A366D3T1</accession>
<evidence type="ECO:0000313" key="20">
    <source>
        <dbReference type="EMBL" id="RBO84104.1"/>
    </source>
</evidence>
<evidence type="ECO:0000256" key="9">
    <source>
        <dbReference type="ARBA" id="ARBA00022679"/>
    </source>
</evidence>
<evidence type="ECO:0000256" key="3">
    <source>
        <dbReference type="ARBA" id="ARBA00004663"/>
    </source>
</evidence>
<comment type="function">
    <text evidence="14 19">Joins adenosylcobinamide-GDP and alpha-ribazole to generate adenosylcobalamin (Ado-cobalamin). Also synthesizes adenosylcobalamin 5'-phosphate from adenosylcobinamide-GDP and alpha-ribazole 5'-phosphate.</text>
</comment>
<keyword evidence="21" id="KW-1185">Reference proteome</keyword>
<comment type="catalytic activity">
    <reaction evidence="17 19">
        <text>alpha-ribazole + adenosylcob(III)inamide-GDP = adenosylcob(III)alamin + GMP + H(+)</text>
        <dbReference type="Rhea" id="RHEA:16049"/>
        <dbReference type="ChEBI" id="CHEBI:10329"/>
        <dbReference type="ChEBI" id="CHEBI:15378"/>
        <dbReference type="ChEBI" id="CHEBI:18408"/>
        <dbReference type="ChEBI" id="CHEBI:58115"/>
        <dbReference type="ChEBI" id="CHEBI:60487"/>
        <dbReference type="EC" id="2.7.8.26"/>
    </reaction>
</comment>
<evidence type="ECO:0000256" key="4">
    <source>
        <dbReference type="ARBA" id="ARBA00010561"/>
    </source>
</evidence>
<dbReference type="GO" id="GO:0005886">
    <property type="term" value="C:plasma membrane"/>
    <property type="evidence" value="ECO:0007669"/>
    <property type="project" value="UniProtKB-SubCell"/>
</dbReference>
<evidence type="ECO:0000256" key="1">
    <source>
        <dbReference type="ARBA" id="ARBA00001946"/>
    </source>
</evidence>
<dbReference type="EC" id="2.7.8.26" evidence="5 19"/>
<reference evidence="20 21" key="1">
    <citation type="submission" date="2018-06" db="EMBL/GenBank/DDBJ databases">
        <title>Genomic Encyclopedia of Type Strains, Phase III (KMG-III): the genomes of soil and plant-associated and newly described type strains.</title>
        <authorList>
            <person name="Whitman W."/>
        </authorList>
    </citation>
    <scope>NUCLEOTIDE SEQUENCE [LARGE SCALE GENOMIC DNA]</scope>
    <source>
        <strain evidence="20 21">CECT 7732</strain>
    </source>
</reference>
<keyword evidence="10 19" id="KW-0812">Transmembrane</keyword>
<evidence type="ECO:0000256" key="14">
    <source>
        <dbReference type="ARBA" id="ARBA00025228"/>
    </source>
</evidence>
<dbReference type="HAMAP" id="MF_00719">
    <property type="entry name" value="CobS"/>
    <property type="match status" value="1"/>
</dbReference>
<keyword evidence="13 19" id="KW-0472">Membrane</keyword>
<evidence type="ECO:0000256" key="17">
    <source>
        <dbReference type="ARBA" id="ARBA00048623"/>
    </source>
</evidence>
<comment type="caution">
    <text evidence="20">The sequence shown here is derived from an EMBL/GenBank/DDBJ whole genome shotgun (WGS) entry which is preliminary data.</text>
</comment>
<comment type="subcellular location">
    <subcellularLocation>
        <location evidence="2 19">Cell membrane</location>
        <topology evidence="2 19">Multi-pass membrane protein</topology>
    </subcellularLocation>
</comment>